<name>A0A1J4MNZ2_9CRYT</name>
<dbReference type="Proteomes" id="UP000186804">
    <property type="component" value="Unassembled WGS sequence"/>
</dbReference>
<dbReference type="CDD" id="cd08892">
    <property type="entry name" value="SRPBCC_Aha1"/>
    <property type="match status" value="1"/>
</dbReference>
<dbReference type="InterPro" id="IPR013538">
    <property type="entry name" value="ASHA1/2-like_C"/>
</dbReference>
<proteinExistence type="inferred from homology"/>
<gene>
    <name evidence="3" type="ORF">cand_008690</name>
</gene>
<dbReference type="Gene3D" id="3.30.530.20">
    <property type="match status" value="1"/>
</dbReference>
<accession>A0A1J4MNZ2</accession>
<dbReference type="RefSeq" id="XP_067067832.1">
    <property type="nucleotide sequence ID" value="XM_067211109.1"/>
</dbReference>
<organism evidence="3 4">
    <name type="scientific">Cryptosporidium andersoni</name>
    <dbReference type="NCBI Taxonomy" id="117008"/>
    <lineage>
        <taxon>Eukaryota</taxon>
        <taxon>Sar</taxon>
        <taxon>Alveolata</taxon>
        <taxon>Apicomplexa</taxon>
        <taxon>Conoidasida</taxon>
        <taxon>Coccidia</taxon>
        <taxon>Eucoccidiorida</taxon>
        <taxon>Eimeriorina</taxon>
        <taxon>Cryptosporidiidae</taxon>
        <taxon>Cryptosporidium</taxon>
    </lineage>
</organism>
<keyword evidence="4" id="KW-1185">Reference proteome</keyword>
<comment type="similarity">
    <text evidence="1">Belongs to the AHA1 family.</text>
</comment>
<dbReference type="OrthoDB" id="567237at2759"/>
<dbReference type="GeneID" id="92365054"/>
<evidence type="ECO:0000313" key="3">
    <source>
        <dbReference type="EMBL" id="OII75986.1"/>
    </source>
</evidence>
<sequence>MTTISSKASFRVPPSILYQSMLDERELTRLALGSPCKMDANVGGKFSLYNDYVEGEIEYLEPSRKIVQKWRFNSWEPEVYSKVTIEFLDIIGETDCTEIVLKQTSIPSLDKFGNPGCSDQCLIGWESNFWDRFEKVLGYPRLK</sequence>
<dbReference type="InterPro" id="IPR023393">
    <property type="entry name" value="START-like_dom_sf"/>
</dbReference>
<reference evidence="3 4" key="1">
    <citation type="submission" date="2016-10" db="EMBL/GenBank/DDBJ databases">
        <title>Reductive evolution of mitochondrial metabolism and differential evolution of invasion-related proteins in Cryptosporidium.</title>
        <authorList>
            <person name="Liu S."/>
            <person name="Roellig D.M."/>
            <person name="Guo Y."/>
            <person name="Li N."/>
            <person name="Frace M.A."/>
            <person name="Tang K."/>
            <person name="Zhang L."/>
            <person name="Feng Y."/>
            <person name="Xiao L."/>
        </authorList>
    </citation>
    <scope>NUCLEOTIDE SEQUENCE [LARGE SCALE GENOMIC DNA]</scope>
    <source>
        <strain evidence="3">30847</strain>
    </source>
</reference>
<dbReference type="SUPFAM" id="SSF55961">
    <property type="entry name" value="Bet v1-like"/>
    <property type="match status" value="1"/>
</dbReference>
<dbReference type="Pfam" id="PF08327">
    <property type="entry name" value="AHSA1"/>
    <property type="match status" value="1"/>
</dbReference>
<evidence type="ECO:0000313" key="4">
    <source>
        <dbReference type="Proteomes" id="UP000186804"/>
    </source>
</evidence>
<evidence type="ECO:0000259" key="2">
    <source>
        <dbReference type="Pfam" id="PF08327"/>
    </source>
</evidence>
<dbReference type="EMBL" id="LRBS01000070">
    <property type="protein sequence ID" value="OII75986.1"/>
    <property type="molecule type" value="Genomic_DNA"/>
</dbReference>
<comment type="caution">
    <text evidence="3">The sequence shown here is derived from an EMBL/GenBank/DDBJ whole genome shotgun (WGS) entry which is preliminary data.</text>
</comment>
<dbReference type="AlphaFoldDB" id="A0A1J4MNZ2"/>
<evidence type="ECO:0000256" key="1">
    <source>
        <dbReference type="ARBA" id="ARBA00006817"/>
    </source>
</evidence>
<protein>
    <recommendedName>
        <fullName evidence="2">Activator of Hsp90 ATPase homologue 1/2-like C-terminal domain-containing protein</fullName>
    </recommendedName>
</protein>
<dbReference type="VEuPathDB" id="CryptoDB:cand_008690"/>
<feature type="domain" description="Activator of Hsp90 ATPase homologue 1/2-like C-terminal" evidence="2">
    <location>
        <begin position="12"/>
        <end position="137"/>
    </location>
</feature>